<comment type="caution">
    <text evidence="1">The sequence shown here is derived from an EMBL/GenBank/DDBJ whole genome shotgun (WGS) entry which is preliminary data.</text>
</comment>
<evidence type="ECO:0000313" key="1">
    <source>
        <dbReference type="EMBL" id="MBA4707500.1"/>
    </source>
</evidence>
<dbReference type="EMBL" id="JACERN010000014">
    <property type="protein sequence ID" value="MBA4707500.1"/>
    <property type="molecule type" value="Genomic_DNA"/>
</dbReference>
<dbReference type="Proteomes" id="UP000545606">
    <property type="component" value="Unassembled WGS sequence"/>
</dbReference>
<keyword evidence="2" id="KW-1185">Reference proteome</keyword>
<gene>
    <name evidence="1" type="ORF">H2Z84_03710</name>
</gene>
<evidence type="ECO:0000313" key="2">
    <source>
        <dbReference type="Proteomes" id="UP000545606"/>
    </source>
</evidence>
<evidence type="ECO:0008006" key="3">
    <source>
        <dbReference type="Google" id="ProtNLM"/>
    </source>
</evidence>
<dbReference type="RefSeq" id="WP_181834781.1">
    <property type="nucleotide sequence ID" value="NZ_JACERN010000014.1"/>
</dbReference>
<proteinExistence type="predicted"/>
<name>A0A838XWI1_9NEIS</name>
<organism evidence="1 2">
    <name type="scientific">Aquitalea aquatica</name>
    <dbReference type="NCBI Taxonomy" id="3044273"/>
    <lineage>
        <taxon>Bacteria</taxon>
        <taxon>Pseudomonadati</taxon>
        <taxon>Pseudomonadota</taxon>
        <taxon>Betaproteobacteria</taxon>
        <taxon>Neisseriales</taxon>
        <taxon>Chromobacteriaceae</taxon>
        <taxon>Aquitalea</taxon>
    </lineage>
</organism>
<reference evidence="1 2" key="1">
    <citation type="submission" date="2020-07" db="EMBL/GenBank/DDBJ databases">
        <title>Draft genome sequence of violacein-producing bacteria and related species.</title>
        <authorList>
            <person name="Wilson H.S."/>
            <person name="De Leon M.E."/>
        </authorList>
    </citation>
    <scope>NUCLEOTIDE SEQUENCE [LARGE SCALE GENOMIC DNA]</scope>
    <source>
        <strain evidence="1 2">HSC-21Su07</strain>
    </source>
</reference>
<sequence length="328" mass="34870">MSLLDTMAGFAQGLDPTAVRLRLGSFTFLDFEVPERIAFGARQQTVIHRLVGGKRTIDLLGEDWDAIQWSGIFTGSSTSARVQALERMRAAGKQVVLTLDDISFTVVLAEFIPVYEFAYKRPYSIKLEVVKRNDAPVYADALTASLDALINSDIGKALDLANIINVQAVTDAVTAVQSAVAAVSDIATATVDAVQTIVRPIIAAQVLIQQTIGKLEASATAITTLGGLIPGNPVSKAVNNVLTQVDLATRTPALYQLQDVLGRLNKNVTSGTTANGVRTVTLSGGNLYQVASEYYGDPSQWTVIASANGLTDPQLTGIHTLTIPVIKS</sequence>
<accession>A0A838XWI1</accession>
<protein>
    <recommendedName>
        <fullName evidence="3">LysM domain-containing protein</fullName>
    </recommendedName>
</protein>
<dbReference type="AlphaFoldDB" id="A0A838XWI1"/>